<evidence type="ECO:0000256" key="1">
    <source>
        <dbReference type="SAM" id="Phobius"/>
    </source>
</evidence>
<organism evidence="3 4">
    <name type="scientific">Polymorphospora rubra</name>
    <dbReference type="NCBI Taxonomy" id="338584"/>
    <lineage>
        <taxon>Bacteria</taxon>
        <taxon>Bacillati</taxon>
        <taxon>Actinomycetota</taxon>
        <taxon>Actinomycetes</taxon>
        <taxon>Micromonosporales</taxon>
        <taxon>Micromonosporaceae</taxon>
        <taxon>Polymorphospora</taxon>
    </lineage>
</organism>
<dbReference type="AlphaFoldDB" id="A0A810N942"/>
<keyword evidence="1" id="KW-0472">Membrane</keyword>
<feature type="domain" description="Endonuclease/exonuclease/phosphatase" evidence="2">
    <location>
        <begin position="112"/>
        <end position="308"/>
    </location>
</feature>
<feature type="transmembrane region" description="Helical" evidence="1">
    <location>
        <begin position="54"/>
        <end position="72"/>
    </location>
</feature>
<feature type="transmembrane region" description="Helical" evidence="1">
    <location>
        <begin position="21"/>
        <end position="42"/>
    </location>
</feature>
<sequence>MVQSKINNSARRSPAPTPTRRGALVITAALLLALVLAGYRFVPNVRGLGSMLDSVAPFLGIAVPVLALIALLRRARLALIAVLVPGLLWAGLFGAAWLPFGGGGPVELRVVSQNLQAGNPEPDGAVRALIDIDADVIGLQEVSGGIRGTIAETLTGRYPHQAYVSTVALWSRFPIREYVGVDTGLDWTRALRAVVAAPQGDVVVYVVHLGSARIGDTSVRDHTIATLAGQLRGDDAERLVILGDLNTAASDRVITPLTDQLSDAQADAGWGMGFTWPSVLPVTRPDHVLYRGLTAATADVVRTPGSDHRAVTAGFRF</sequence>
<gene>
    <name evidence="3" type="ORF">Prubr_69470</name>
</gene>
<evidence type="ECO:0000313" key="3">
    <source>
        <dbReference type="EMBL" id="BCJ69926.1"/>
    </source>
</evidence>
<feature type="transmembrane region" description="Helical" evidence="1">
    <location>
        <begin position="79"/>
        <end position="100"/>
    </location>
</feature>
<protein>
    <recommendedName>
        <fullName evidence="2">Endonuclease/exonuclease/phosphatase domain-containing protein</fullName>
    </recommendedName>
</protein>
<accession>A0A810N942</accession>
<dbReference type="RefSeq" id="WP_246568022.1">
    <property type="nucleotide sequence ID" value="NZ_AP023359.1"/>
</dbReference>
<evidence type="ECO:0000259" key="2">
    <source>
        <dbReference type="Pfam" id="PF03372"/>
    </source>
</evidence>
<keyword evidence="1" id="KW-1133">Transmembrane helix</keyword>
<name>A0A810N942_9ACTN</name>
<evidence type="ECO:0000313" key="4">
    <source>
        <dbReference type="Proteomes" id="UP000680866"/>
    </source>
</evidence>
<dbReference type="EMBL" id="AP023359">
    <property type="protein sequence ID" value="BCJ69926.1"/>
    <property type="molecule type" value="Genomic_DNA"/>
</dbReference>
<proteinExistence type="predicted"/>
<dbReference type="GO" id="GO:0003824">
    <property type="term" value="F:catalytic activity"/>
    <property type="evidence" value="ECO:0007669"/>
    <property type="project" value="InterPro"/>
</dbReference>
<dbReference type="KEGG" id="pry:Prubr_69470"/>
<dbReference type="InterPro" id="IPR005135">
    <property type="entry name" value="Endo/exonuclease/phosphatase"/>
</dbReference>
<reference evidence="3" key="1">
    <citation type="submission" date="2020-08" db="EMBL/GenBank/DDBJ databases">
        <title>Whole genome shotgun sequence of Polymorphospora rubra NBRC 101157.</title>
        <authorList>
            <person name="Komaki H."/>
            <person name="Tamura T."/>
        </authorList>
    </citation>
    <scope>NUCLEOTIDE SEQUENCE</scope>
    <source>
        <strain evidence="3">NBRC 101157</strain>
    </source>
</reference>
<dbReference type="Pfam" id="PF03372">
    <property type="entry name" value="Exo_endo_phos"/>
    <property type="match status" value="1"/>
</dbReference>
<dbReference type="Gene3D" id="3.60.10.10">
    <property type="entry name" value="Endonuclease/exonuclease/phosphatase"/>
    <property type="match status" value="1"/>
</dbReference>
<dbReference type="Proteomes" id="UP000680866">
    <property type="component" value="Chromosome"/>
</dbReference>
<keyword evidence="4" id="KW-1185">Reference proteome</keyword>
<keyword evidence="1" id="KW-0812">Transmembrane</keyword>
<dbReference type="InterPro" id="IPR036691">
    <property type="entry name" value="Endo/exonu/phosph_ase_sf"/>
</dbReference>
<dbReference type="SUPFAM" id="SSF56219">
    <property type="entry name" value="DNase I-like"/>
    <property type="match status" value="1"/>
</dbReference>